<sequence length="776" mass="81549">MRLSVLISVGTAVTVAVCGLVAGRVIYDDALAYRHGLAAEQATLVARDMLAASTRMSLERGPTNGAMGAPAPLAEAPRKALDTARKATEDAFAAATASAANLSAERRDAVLASLSQSLDRLKAARGTADQLIDQPKEARNSAALTQVVDGMIGAIPALNDGLNTTEQVIAEADPKILSWITIGRSATELRDYAGQIGSVFTAALAANRPLDAKEQARYERLLGRTEALLQQISLAKAKLGDDPELAAAFNTINTRYLTIGRQMAADIVTKARNNEAAGTTPADFAKAYVPEMASIIEFRDGVMKRAGAVLSTSVEDLYASLLLNIGIALVLVGTVTSIAVIFRIRVTRPVAGLTACMRALADGDHKVTVPSANQNDEIGEMANAVEVFRRAAIRNGELEAEAEASRRRAEAEREAVQRRAEEEAEKRLNQATGSLAEGLRKLASGDMLCEIDVEFAQQFEPLRHDFNASVRQLREALLAVHGAVATVAGGSAEISGASDHLAKRTEQQAASLEETAAALEEVTVNVKNTSSRAGEAREIVRTARGRAEHSGAVVSNAVAAMGRIEQASQQITQIIGVIDEIAFQTNLLALNAGVEAARAGEAGKGFAVVAQEVRELAQRSANAAKEIKALIGNSAVAVNEGVKLVDDTGKGLREIAELVQVINTHMDAIATAAQEQSSGLGEVNTAVNHMDQATQQNAAMVEEMNAASAGLAQEAEKLSELLARFRTGQERAAASVTRSSAAARPSAPSTAPARRAAPVSRGGAAVAARQESWEEF</sequence>
<dbReference type="Pfam" id="PF00015">
    <property type="entry name" value="MCPsignal"/>
    <property type="match status" value="1"/>
</dbReference>
<feature type="compositionally biased region" description="Low complexity" evidence="5">
    <location>
        <begin position="733"/>
        <end position="769"/>
    </location>
</feature>
<keyword evidence="6" id="KW-1133">Transmembrane helix</keyword>
<dbReference type="Proteomes" id="UP001235269">
    <property type="component" value="Unassembled WGS sequence"/>
</dbReference>
<dbReference type="SUPFAM" id="SSF158472">
    <property type="entry name" value="HAMP domain-like"/>
    <property type="match status" value="1"/>
</dbReference>
<dbReference type="PROSITE" id="PS50111">
    <property type="entry name" value="CHEMOTAXIS_TRANSDUC_2"/>
    <property type="match status" value="1"/>
</dbReference>
<proteinExistence type="inferred from homology"/>
<dbReference type="SMART" id="SM00304">
    <property type="entry name" value="HAMP"/>
    <property type="match status" value="3"/>
</dbReference>
<evidence type="ECO:0000256" key="3">
    <source>
        <dbReference type="PROSITE-ProRule" id="PRU00284"/>
    </source>
</evidence>
<gene>
    <name evidence="9" type="ORF">QO005_001095</name>
</gene>
<comment type="caution">
    <text evidence="9">The sequence shown here is derived from an EMBL/GenBank/DDBJ whole genome shotgun (WGS) entry which is preliminary data.</text>
</comment>
<comment type="similarity">
    <text evidence="2">Belongs to the methyl-accepting chemotaxis (MCP) protein family.</text>
</comment>
<dbReference type="InterPro" id="IPR004089">
    <property type="entry name" value="MCPsignal_dom"/>
</dbReference>
<evidence type="ECO:0000256" key="6">
    <source>
        <dbReference type="SAM" id="Phobius"/>
    </source>
</evidence>
<dbReference type="InterPro" id="IPR003660">
    <property type="entry name" value="HAMP_dom"/>
</dbReference>
<dbReference type="EMBL" id="JAUSWH010000002">
    <property type="protein sequence ID" value="MDQ0454768.1"/>
    <property type="molecule type" value="Genomic_DNA"/>
</dbReference>
<dbReference type="RefSeq" id="WP_307156966.1">
    <property type="nucleotide sequence ID" value="NZ_JAUSWH010000002.1"/>
</dbReference>
<feature type="transmembrane region" description="Helical" evidence="6">
    <location>
        <begin position="317"/>
        <end position="342"/>
    </location>
</feature>
<feature type="domain" description="HAMP" evidence="8">
    <location>
        <begin position="426"/>
        <end position="478"/>
    </location>
</feature>
<dbReference type="PROSITE" id="PS50885">
    <property type="entry name" value="HAMP"/>
    <property type="match status" value="2"/>
</dbReference>
<dbReference type="SUPFAM" id="SSF58104">
    <property type="entry name" value="Methyl-accepting chemotaxis protein (MCP) signaling domain"/>
    <property type="match status" value="1"/>
</dbReference>
<evidence type="ECO:0000256" key="2">
    <source>
        <dbReference type="ARBA" id="ARBA00029447"/>
    </source>
</evidence>
<accession>A0ABU0I951</accession>
<dbReference type="PANTHER" id="PTHR43531">
    <property type="entry name" value="PROTEIN ICFG"/>
    <property type="match status" value="1"/>
</dbReference>
<feature type="coiled-coil region" evidence="4">
    <location>
        <begin position="395"/>
        <end position="426"/>
    </location>
</feature>
<reference evidence="9 10" key="1">
    <citation type="submission" date="2023-07" db="EMBL/GenBank/DDBJ databases">
        <title>Genomic Encyclopedia of Type Strains, Phase IV (KMG-IV): sequencing the most valuable type-strain genomes for metagenomic binning, comparative biology and taxonomic classification.</title>
        <authorList>
            <person name="Goeker M."/>
        </authorList>
    </citation>
    <scope>NUCLEOTIDE SEQUENCE [LARGE SCALE GENOMIC DNA]</scope>
    <source>
        <strain evidence="9 10">DSM 100301</strain>
    </source>
</reference>
<keyword evidence="4" id="KW-0175">Coiled coil</keyword>
<feature type="domain" description="HAMP" evidence="8">
    <location>
        <begin position="344"/>
        <end position="397"/>
    </location>
</feature>
<evidence type="ECO:0000313" key="9">
    <source>
        <dbReference type="EMBL" id="MDQ0454768.1"/>
    </source>
</evidence>
<keyword evidence="6" id="KW-0472">Membrane</keyword>
<evidence type="ECO:0000313" key="10">
    <source>
        <dbReference type="Proteomes" id="UP001235269"/>
    </source>
</evidence>
<dbReference type="PANTHER" id="PTHR43531:SF11">
    <property type="entry name" value="METHYL-ACCEPTING CHEMOTAXIS PROTEIN 3"/>
    <property type="match status" value="1"/>
</dbReference>
<dbReference type="CDD" id="cd06225">
    <property type="entry name" value="HAMP"/>
    <property type="match status" value="1"/>
</dbReference>
<dbReference type="Pfam" id="PF00672">
    <property type="entry name" value="HAMP"/>
    <property type="match status" value="1"/>
</dbReference>
<evidence type="ECO:0000256" key="1">
    <source>
        <dbReference type="ARBA" id="ARBA00022500"/>
    </source>
</evidence>
<evidence type="ECO:0000256" key="5">
    <source>
        <dbReference type="SAM" id="MobiDB-lite"/>
    </source>
</evidence>
<evidence type="ECO:0000259" key="8">
    <source>
        <dbReference type="PROSITE" id="PS50885"/>
    </source>
</evidence>
<keyword evidence="3" id="KW-0807">Transducer</keyword>
<dbReference type="CDD" id="cd11386">
    <property type="entry name" value="MCP_signal"/>
    <property type="match status" value="1"/>
</dbReference>
<dbReference type="SMART" id="SM00283">
    <property type="entry name" value="MA"/>
    <property type="match status" value="1"/>
</dbReference>
<dbReference type="Gene3D" id="1.10.287.950">
    <property type="entry name" value="Methyl-accepting chemotaxis protein"/>
    <property type="match status" value="1"/>
</dbReference>
<keyword evidence="6" id="KW-0812">Transmembrane</keyword>
<keyword evidence="1" id="KW-0145">Chemotaxis</keyword>
<evidence type="ECO:0000256" key="4">
    <source>
        <dbReference type="SAM" id="Coils"/>
    </source>
</evidence>
<dbReference type="InterPro" id="IPR051310">
    <property type="entry name" value="MCP_chemotaxis"/>
</dbReference>
<protein>
    <submittedName>
        <fullName evidence="9">Methyl-accepting chemotaxis protein</fullName>
    </submittedName>
</protein>
<name>A0ABU0I951_9HYPH</name>
<feature type="region of interest" description="Disordered" evidence="5">
    <location>
        <begin position="733"/>
        <end position="776"/>
    </location>
</feature>
<evidence type="ECO:0000259" key="7">
    <source>
        <dbReference type="PROSITE" id="PS50111"/>
    </source>
</evidence>
<organism evidence="9 10">
    <name type="scientific">Rhizobium paknamense</name>
    <dbReference type="NCBI Taxonomy" id="1206817"/>
    <lineage>
        <taxon>Bacteria</taxon>
        <taxon>Pseudomonadati</taxon>
        <taxon>Pseudomonadota</taxon>
        <taxon>Alphaproteobacteria</taxon>
        <taxon>Hyphomicrobiales</taxon>
        <taxon>Rhizobiaceae</taxon>
        <taxon>Rhizobium/Agrobacterium group</taxon>
        <taxon>Rhizobium</taxon>
    </lineage>
</organism>
<keyword evidence="10" id="KW-1185">Reference proteome</keyword>
<feature type="domain" description="Methyl-accepting transducer" evidence="7">
    <location>
        <begin position="483"/>
        <end position="712"/>
    </location>
</feature>
<dbReference type="Gene3D" id="1.10.8.500">
    <property type="entry name" value="HAMP domain in histidine kinase"/>
    <property type="match status" value="1"/>
</dbReference>